<keyword evidence="2" id="KW-0677">Repeat</keyword>
<dbReference type="InterPro" id="IPR050995">
    <property type="entry name" value="WD-F-box_domain-protein"/>
</dbReference>
<evidence type="ECO:0000256" key="1">
    <source>
        <dbReference type="ARBA" id="ARBA00022574"/>
    </source>
</evidence>
<dbReference type="InterPro" id="IPR036322">
    <property type="entry name" value="WD40_repeat_dom_sf"/>
</dbReference>
<dbReference type="InterPro" id="IPR001680">
    <property type="entry name" value="WD40_rpt"/>
</dbReference>
<gene>
    <name evidence="4" type="ORF">RF11_13111</name>
</gene>
<accession>A0A0C2MN67</accession>
<dbReference type="PROSITE" id="PS00678">
    <property type="entry name" value="WD_REPEATS_1"/>
    <property type="match status" value="2"/>
</dbReference>
<feature type="repeat" description="WD" evidence="3">
    <location>
        <begin position="191"/>
        <end position="214"/>
    </location>
</feature>
<dbReference type="InterPro" id="IPR019775">
    <property type="entry name" value="WD40_repeat_CS"/>
</dbReference>
<dbReference type="EMBL" id="JWZT01003716">
    <property type="protein sequence ID" value="KII65815.1"/>
    <property type="molecule type" value="Genomic_DNA"/>
</dbReference>
<feature type="repeat" description="WD" evidence="3">
    <location>
        <begin position="255"/>
        <end position="294"/>
    </location>
</feature>
<feature type="repeat" description="WD" evidence="3">
    <location>
        <begin position="215"/>
        <end position="254"/>
    </location>
</feature>
<feature type="repeat" description="WD" evidence="3">
    <location>
        <begin position="337"/>
        <end position="376"/>
    </location>
</feature>
<protein>
    <submittedName>
        <fullName evidence="4">F-box/WD repeat-containing protein 11</fullName>
    </submittedName>
</protein>
<dbReference type="CDD" id="cd00200">
    <property type="entry name" value="WD40"/>
    <property type="match status" value="1"/>
</dbReference>
<keyword evidence="1 3" id="KW-0853">WD repeat</keyword>
<name>A0A0C2MN67_THEKT</name>
<comment type="caution">
    <text evidence="4">The sequence shown here is derived from an EMBL/GenBank/DDBJ whole genome shotgun (WGS) entry which is preliminary data.</text>
</comment>
<dbReference type="Gene3D" id="1.20.1280.50">
    <property type="match status" value="1"/>
</dbReference>
<evidence type="ECO:0000313" key="5">
    <source>
        <dbReference type="Proteomes" id="UP000031668"/>
    </source>
</evidence>
<evidence type="ECO:0000256" key="2">
    <source>
        <dbReference type="ARBA" id="ARBA00022737"/>
    </source>
</evidence>
<evidence type="ECO:0000256" key="3">
    <source>
        <dbReference type="PROSITE-ProRule" id="PRU00221"/>
    </source>
</evidence>
<proteinExistence type="predicted"/>
<dbReference type="PANTHER" id="PTHR14604:SF4">
    <property type="entry name" value="F-BOX DOMAIN-CONTAINING PROTEIN"/>
    <property type="match status" value="1"/>
</dbReference>
<dbReference type="Pfam" id="PF00400">
    <property type="entry name" value="WD40"/>
    <property type="match status" value="7"/>
</dbReference>
<dbReference type="OMA" id="PSRGVYC"/>
<dbReference type="Proteomes" id="UP000031668">
    <property type="component" value="Unassembled WGS sequence"/>
</dbReference>
<dbReference type="InterPro" id="IPR015943">
    <property type="entry name" value="WD40/YVTN_repeat-like_dom_sf"/>
</dbReference>
<reference evidence="4 5" key="1">
    <citation type="journal article" date="2014" name="Genome Biol. Evol.">
        <title>The genome of the myxosporean Thelohanellus kitauei shows adaptations to nutrient acquisition within its fish host.</title>
        <authorList>
            <person name="Yang Y."/>
            <person name="Xiong J."/>
            <person name="Zhou Z."/>
            <person name="Huo F."/>
            <person name="Miao W."/>
            <person name="Ran C."/>
            <person name="Liu Y."/>
            <person name="Zhang J."/>
            <person name="Feng J."/>
            <person name="Wang M."/>
            <person name="Wang M."/>
            <person name="Wang L."/>
            <person name="Yao B."/>
        </authorList>
    </citation>
    <scope>NUCLEOTIDE SEQUENCE [LARGE SCALE GENOMIC DNA]</scope>
    <source>
        <strain evidence="4">Wuqing</strain>
    </source>
</reference>
<dbReference type="SUPFAM" id="SSF81383">
    <property type="entry name" value="F-box domain"/>
    <property type="match status" value="1"/>
</dbReference>
<dbReference type="InterPro" id="IPR036047">
    <property type="entry name" value="F-box-like_dom_sf"/>
</dbReference>
<dbReference type="SMART" id="SM00320">
    <property type="entry name" value="WD40"/>
    <property type="match status" value="7"/>
</dbReference>
<keyword evidence="5" id="KW-1185">Reference proteome</keyword>
<dbReference type="OrthoDB" id="19711at2759"/>
<evidence type="ECO:0000313" key="4">
    <source>
        <dbReference type="EMBL" id="KII65815.1"/>
    </source>
</evidence>
<dbReference type="AlphaFoldDB" id="A0A0C2MN67"/>
<dbReference type="PROSITE" id="PS50082">
    <property type="entry name" value="WD_REPEATS_2"/>
    <property type="match status" value="6"/>
</dbReference>
<dbReference type="PANTHER" id="PTHR14604">
    <property type="entry name" value="WD40 REPEAT PF20"/>
    <property type="match status" value="1"/>
</dbReference>
<sequence>MDSMLEKYDSVQELFDPADGDGCVGQDQESSMPKSEIAKMRSRLQDQLCGDLITNLINLNCHHVTRYIWGFLDPRSLSITESVCQAWRRDISNSNVWQSVIKQMVKRSNTWRDLSNQRGWHLYLNLKPYDVSPNFFRELYWNILRDIKVLDLVNEKLQNNWNFASCTYERIVCGNVGEFRGIYCFQFTDKYLYSGHRDHLIRVWDMTTRELQAVMSGHQGSVLSLRLDGSLLVSASSDSTIRLWSLKTLGCLQVISHHNSSVLHVWFVGDRMVSSSKDKTLAVWKLKNEKFELQACLKGHHAAVNAVEFDDKYIVSASGDTKVRIWSWENYQCVNILSEHRRGIACLHYRYPTLLTGSSDADIRIWDVDKGICIRVLKGHSQLIRCIYFNDRHIISGSVDGSIRIWNLKIAMMPSTVPLVTPLTHHTDRVLRIQADQLKFVSSSHDDTIIIWNFLDSSMNDPSLWRPKRIRNSVF</sequence>
<dbReference type="SUPFAM" id="SSF50978">
    <property type="entry name" value="WD40 repeat-like"/>
    <property type="match status" value="1"/>
</dbReference>
<organism evidence="4 5">
    <name type="scientific">Thelohanellus kitauei</name>
    <name type="common">Myxosporean</name>
    <dbReference type="NCBI Taxonomy" id="669202"/>
    <lineage>
        <taxon>Eukaryota</taxon>
        <taxon>Metazoa</taxon>
        <taxon>Cnidaria</taxon>
        <taxon>Myxozoa</taxon>
        <taxon>Myxosporea</taxon>
        <taxon>Bivalvulida</taxon>
        <taxon>Platysporina</taxon>
        <taxon>Myxobolidae</taxon>
        <taxon>Thelohanellus</taxon>
    </lineage>
</organism>
<feature type="repeat" description="WD" evidence="3">
    <location>
        <begin position="377"/>
        <end position="409"/>
    </location>
</feature>
<dbReference type="Gene3D" id="2.130.10.10">
    <property type="entry name" value="YVTN repeat-like/Quinoprotein amine dehydrogenase"/>
    <property type="match status" value="1"/>
</dbReference>
<dbReference type="InterPro" id="IPR020472">
    <property type="entry name" value="WD40_PAC1"/>
</dbReference>
<dbReference type="PRINTS" id="PR00320">
    <property type="entry name" value="GPROTEINBRPT"/>
</dbReference>
<dbReference type="PROSITE" id="PS50294">
    <property type="entry name" value="WD_REPEATS_REGION"/>
    <property type="match status" value="4"/>
</dbReference>
<feature type="repeat" description="WD" evidence="3">
    <location>
        <begin position="297"/>
        <end position="336"/>
    </location>
</feature>